<organism evidence="1 2">
    <name type="scientific">Armillaria solidipes</name>
    <dbReference type="NCBI Taxonomy" id="1076256"/>
    <lineage>
        <taxon>Eukaryota</taxon>
        <taxon>Fungi</taxon>
        <taxon>Dikarya</taxon>
        <taxon>Basidiomycota</taxon>
        <taxon>Agaricomycotina</taxon>
        <taxon>Agaricomycetes</taxon>
        <taxon>Agaricomycetidae</taxon>
        <taxon>Agaricales</taxon>
        <taxon>Marasmiineae</taxon>
        <taxon>Physalacriaceae</taxon>
        <taxon>Armillaria</taxon>
    </lineage>
</organism>
<accession>A0A2H3BUL3</accession>
<reference evidence="2" key="1">
    <citation type="journal article" date="2017" name="Nat. Ecol. Evol.">
        <title>Genome expansion and lineage-specific genetic innovations in the forest pathogenic fungi Armillaria.</title>
        <authorList>
            <person name="Sipos G."/>
            <person name="Prasanna A.N."/>
            <person name="Walter M.C."/>
            <person name="O'Connor E."/>
            <person name="Balint B."/>
            <person name="Krizsan K."/>
            <person name="Kiss B."/>
            <person name="Hess J."/>
            <person name="Varga T."/>
            <person name="Slot J."/>
            <person name="Riley R."/>
            <person name="Boka B."/>
            <person name="Rigling D."/>
            <person name="Barry K."/>
            <person name="Lee J."/>
            <person name="Mihaltcheva S."/>
            <person name="LaButti K."/>
            <person name="Lipzen A."/>
            <person name="Waldron R."/>
            <person name="Moloney N.M."/>
            <person name="Sperisen C."/>
            <person name="Kredics L."/>
            <person name="Vagvoelgyi C."/>
            <person name="Patrignani A."/>
            <person name="Fitzpatrick D."/>
            <person name="Nagy I."/>
            <person name="Doyle S."/>
            <person name="Anderson J.B."/>
            <person name="Grigoriev I.V."/>
            <person name="Gueldener U."/>
            <person name="Muensterkoetter M."/>
            <person name="Nagy L.G."/>
        </authorList>
    </citation>
    <scope>NUCLEOTIDE SEQUENCE [LARGE SCALE GENOMIC DNA]</scope>
    <source>
        <strain evidence="2">28-4</strain>
    </source>
</reference>
<protein>
    <submittedName>
        <fullName evidence="1">Uncharacterized protein</fullName>
    </submittedName>
</protein>
<sequence length="163" mass="18903">MRQCFLMKVSSCSTWVVHMRFSSYRYAHGSALEQVCLGIDSAFPTNSKRPPRDVVLRERTSALSRYRWKTVSQRPTVPPSMRPMDFVRIYAAKVKTRTLIIFPLVVAQNGIRHQSIQTRQRCLHGINDDHSCRRDRETSSVTEVFIISRQPNPYKTLVNTNTM</sequence>
<gene>
    <name evidence="1" type="ORF">ARMSODRAFT_89421</name>
</gene>
<dbReference type="AlphaFoldDB" id="A0A2H3BUL3"/>
<evidence type="ECO:0000313" key="2">
    <source>
        <dbReference type="Proteomes" id="UP000218334"/>
    </source>
</evidence>
<evidence type="ECO:0000313" key="1">
    <source>
        <dbReference type="EMBL" id="PBK70672.1"/>
    </source>
</evidence>
<name>A0A2H3BUL3_9AGAR</name>
<dbReference type="EMBL" id="KZ293425">
    <property type="protein sequence ID" value="PBK70672.1"/>
    <property type="molecule type" value="Genomic_DNA"/>
</dbReference>
<proteinExistence type="predicted"/>
<dbReference type="Proteomes" id="UP000218334">
    <property type="component" value="Unassembled WGS sequence"/>
</dbReference>
<keyword evidence="2" id="KW-1185">Reference proteome</keyword>